<feature type="compositionally biased region" description="Low complexity" evidence="2">
    <location>
        <begin position="8"/>
        <end position="19"/>
    </location>
</feature>
<reference evidence="3 4" key="1">
    <citation type="submission" date="2015-07" db="EMBL/GenBank/DDBJ databases">
        <title>High-quality genome of monoxenous trypanosomatid Leptomonas pyrrhocoris.</title>
        <authorList>
            <person name="Flegontov P."/>
            <person name="Butenko A."/>
            <person name="Firsov S."/>
            <person name="Vlcek C."/>
            <person name="Logacheva M.D."/>
            <person name="Field M."/>
            <person name="Filatov D."/>
            <person name="Flegontova O."/>
            <person name="Gerasimov E."/>
            <person name="Jackson A.P."/>
            <person name="Kelly S."/>
            <person name="Opperdoes F."/>
            <person name="O'Reilly A."/>
            <person name="Votypka J."/>
            <person name="Yurchenko V."/>
            <person name="Lukes J."/>
        </authorList>
    </citation>
    <scope>NUCLEOTIDE SEQUENCE [LARGE SCALE GENOMIC DNA]</scope>
    <source>
        <strain evidence="3">H10</strain>
    </source>
</reference>
<evidence type="ECO:0000313" key="3">
    <source>
        <dbReference type="EMBL" id="KPA80307.1"/>
    </source>
</evidence>
<dbReference type="Proteomes" id="UP000037923">
    <property type="component" value="Unassembled WGS sequence"/>
</dbReference>
<feature type="region of interest" description="Disordered" evidence="2">
    <location>
        <begin position="1"/>
        <end position="52"/>
    </location>
</feature>
<feature type="compositionally biased region" description="Polar residues" evidence="2">
    <location>
        <begin position="29"/>
        <end position="45"/>
    </location>
</feature>
<organism evidence="3 4">
    <name type="scientific">Leptomonas pyrrhocoris</name>
    <name type="common">Firebug parasite</name>
    <dbReference type="NCBI Taxonomy" id="157538"/>
    <lineage>
        <taxon>Eukaryota</taxon>
        <taxon>Discoba</taxon>
        <taxon>Euglenozoa</taxon>
        <taxon>Kinetoplastea</taxon>
        <taxon>Metakinetoplastina</taxon>
        <taxon>Trypanosomatida</taxon>
        <taxon>Trypanosomatidae</taxon>
        <taxon>Leishmaniinae</taxon>
        <taxon>Leptomonas</taxon>
    </lineage>
</organism>
<dbReference type="VEuPathDB" id="TriTrypDB:LpyrH10_08_0400"/>
<dbReference type="RefSeq" id="XP_015658746.1">
    <property type="nucleotide sequence ID" value="XM_015802302.1"/>
</dbReference>
<dbReference type="OrthoDB" id="272965at2759"/>
<comment type="caution">
    <text evidence="3">The sequence shown here is derived from an EMBL/GenBank/DDBJ whole genome shotgun (WGS) entry which is preliminary data.</text>
</comment>
<dbReference type="GeneID" id="26904882"/>
<feature type="region of interest" description="Disordered" evidence="2">
    <location>
        <begin position="367"/>
        <end position="425"/>
    </location>
</feature>
<feature type="compositionally biased region" description="Low complexity" evidence="2">
    <location>
        <begin position="368"/>
        <end position="379"/>
    </location>
</feature>
<keyword evidence="4" id="KW-1185">Reference proteome</keyword>
<evidence type="ECO:0000256" key="1">
    <source>
        <dbReference type="SAM" id="Coils"/>
    </source>
</evidence>
<gene>
    <name evidence="3" type="ORF">ABB37_04591</name>
</gene>
<dbReference type="EMBL" id="LGTL01000008">
    <property type="protein sequence ID" value="KPA80307.1"/>
    <property type="molecule type" value="Genomic_DNA"/>
</dbReference>
<evidence type="ECO:0000313" key="4">
    <source>
        <dbReference type="Proteomes" id="UP000037923"/>
    </source>
</evidence>
<evidence type="ECO:0000256" key="2">
    <source>
        <dbReference type="SAM" id="MobiDB-lite"/>
    </source>
</evidence>
<dbReference type="OMA" id="EWQRRRM"/>
<sequence>MHALPPIRSARSSSGSSAKNRSDTVRASDVSSSETSQNTRDTTASAADGINRNKLRQEAGRRVQHITHGVAEQQTYLNMLQHIRGQFAHTSPLPLQPLVLPPQWPSTARPREPQTAKFSRGIALYKNLQKHNDAALPASAAVREGSHTSYDASAAGVGMTKDADLKAATVAAAATDGTASYVPTELPSTPTNFSRAHRWETINTDDRTFFQRRALDALERNSVTAEAEAEENIADGRRMSGDLVEEVDLSPLDELPTLQEKVAYLSDLESASRRHVMAYERWDQQVISEMMAVRYVTFVLKPSMDALRIEETEQREKIYQHEDLLSFYLFYESPFVTAIAEGIKAIKAREMQLERILGVRAASQQRLSQPSVSVNESSSATAEGGELSGARSSSTSFRAPKPPATMPSGNTAAGGGGDGGVPSPDARRILQQYVRHRYGDSIDAAAAATAAAPLSSPAMPKTWSPSANATYPSAANAETIRRPSALVLPSQPSAHAPRRNAVGIADYVALLDECMSLRGHIVLAEKKSRADINRAFYEEQQVVLEWQRRRMHLERLTYWRQQREDAVQDELAALTEVNVGAPLDPKAVLLLELLEGEEEDARAALCAEERRCSEDEVWATGQALRHRHERHQVERECAAAFDGGVRAGEAAAAQQILLLEEASLRGIKERGARQTMEQELSHGMAQLQALWEVSVSPAHYASLGVLQSAFRRSLRGRLGWRAANRALGREINHARNAKKISAGQRTLQSFKDTLEAEEAQLLREQEAQQVQEQHVLLAGEAADRVAICSEQDLIRQGIRRANALHVAQIYLPVFQRLVAAEEVARMQLEVEGECDEEALRRAHVTLTDVVTRKARARNDEVAARKALVADERAVWRELRSAEADAREDLRLCAEADEAVRQADRDSFVEAALQASRDYRGGAFAAYVRQITEAELEVLGYISTDSAERWAICAEEAKAATLLVSEMSAQACEIFAQDLLHTRQEDFDREHRQALCVGETERRADIVLTQAIDWEALKPALLETLSGPLRDLIDRRAAVNAISTWFSAVRNGDIGRAVSRRQLHDDLTRYREERNLRTQQISQRLHTQQVRDQLDALMREIRQEETEVVQQHLDILVHREEPRGRDDIESMQEIVFGIVVRNAEAHTAEVRRQLVNTEALLWQQESYERKLLIKASRRVFKELMEREQRQLSEDYFASRIQRTWAAYAARKKHAQVMADQRAQVCALEQQARVAVQLEELEEATLDVYKPCDATVFFHTYVQQSLTHVYEKLCLAILASTSARERQERASLLWEMRYDMCDFCLCSEEERARRAVAADFHKPFRLQEELLQTEARERRLLVEERTSFLLRVFARTEQAHRQEVAAEATRRLTEVQKELDEAKYRAAPEL</sequence>
<keyword evidence="1" id="KW-0175">Coiled coil</keyword>
<name>A0A0M9G1J8_LEPPY</name>
<proteinExistence type="predicted"/>
<accession>A0A0M9G1J8</accession>
<feature type="coiled-coil region" evidence="1">
    <location>
        <begin position="1086"/>
        <end position="1113"/>
    </location>
</feature>
<protein>
    <submittedName>
        <fullName evidence="3">Uncharacterized protein</fullName>
    </submittedName>
</protein>